<dbReference type="AlphaFoldDB" id="A0AA51R8W6"/>
<evidence type="ECO:0000313" key="2">
    <source>
        <dbReference type="Proteomes" id="UP001244443"/>
    </source>
</evidence>
<dbReference type="RefSeq" id="WP_308357087.1">
    <property type="nucleotide sequence ID" value="NZ_CP129970.2"/>
</dbReference>
<accession>A0AA51R8W6</accession>
<gene>
    <name evidence="1" type="ORF">QYS48_27630</name>
</gene>
<proteinExistence type="predicted"/>
<dbReference type="InterPro" id="IPR015943">
    <property type="entry name" value="WD40/YVTN_repeat-like_dom_sf"/>
</dbReference>
<dbReference type="Gene3D" id="2.130.10.10">
    <property type="entry name" value="YVTN repeat-like/Quinoprotein amine dehydrogenase"/>
    <property type="match status" value="1"/>
</dbReference>
<name>A0AA51R8W6_9BACT</name>
<organism evidence="1 2">
    <name type="scientific">Marivirga arenosa</name>
    <dbReference type="NCBI Taxonomy" id="3059076"/>
    <lineage>
        <taxon>Bacteria</taxon>
        <taxon>Pseudomonadati</taxon>
        <taxon>Bacteroidota</taxon>
        <taxon>Cytophagia</taxon>
        <taxon>Cytophagales</taxon>
        <taxon>Marivirgaceae</taxon>
        <taxon>Marivirga</taxon>
    </lineage>
</organism>
<protein>
    <submittedName>
        <fullName evidence="1">Uncharacterized protein</fullName>
    </submittedName>
</protein>
<evidence type="ECO:0000313" key="1">
    <source>
        <dbReference type="EMBL" id="WMN07056.1"/>
    </source>
</evidence>
<dbReference type="Proteomes" id="UP001244443">
    <property type="component" value="Chromosome"/>
</dbReference>
<sequence length="332" mass="38541">MKFSVNKLVGGVLYIDKEIVCIKLDRTLLKVFEFSPEFSETLSIKLAKRTNKIGRYKEGIYFYQDEVSYFYSLKNGFDKKFNGKFFYIYGDIYKAYLLIENKDVIIFDSEKKVRVPVLQQGGPKLFLKDGFIQAEQVGSGDGSICYYDIFNDGQIVWNHKYALLAEAQKGNLHSNLLSNYNNLFFVITGNQNNGLYVLDVHSGKLLKKFDEVCYEIFQDGDFIYSTKFENVLCRINTQNLELEEWDCNSLVKSNGFDAIHDHRCAVLNDRFYFTQTIGDNKAKLGILDWDKKDLIYKYEFEPKNGGIGSIQVNESRMFVHTQDNTLHIFEID</sequence>
<dbReference type="EMBL" id="CP129970">
    <property type="protein sequence ID" value="WMN07056.1"/>
    <property type="molecule type" value="Genomic_DNA"/>
</dbReference>
<keyword evidence="2" id="KW-1185">Reference proteome</keyword>
<dbReference type="SUPFAM" id="SSF69322">
    <property type="entry name" value="Tricorn protease domain 2"/>
    <property type="match status" value="1"/>
</dbReference>
<reference evidence="1" key="1">
    <citation type="submission" date="2023-08" db="EMBL/GenBank/DDBJ databases">
        <title>Comparative genomics and taxonomic characterization of three novel marine species of genus Marivirga.</title>
        <authorList>
            <person name="Muhammad N."/>
            <person name="Kim S.-G."/>
        </authorList>
    </citation>
    <scope>NUCLEOTIDE SEQUENCE [LARGE SCALE GENOMIC DNA]</scope>
    <source>
        <strain evidence="1">ABR2-2</strain>
    </source>
</reference>